<name>A0A4Z2ERX7_9TELE</name>
<proteinExistence type="predicted"/>
<dbReference type="Proteomes" id="UP000314294">
    <property type="component" value="Unassembled WGS sequence"/>
</dbReference>
<accession>A0A4Z2ERX7</accession>
<evidence type="ECO:0000313" key="3">
    <source>
        <dbReference type="Proteomes" id="UP000314294"/>
    </source>
</evidence>
<organism evidence="2 3">
    <name type="scientific">Liparis tanakae</name>
    <name type="common">Tanaka's snailfish</name>
    <dbReference type="NCBI Taxonomy" id="230148"/>
    <lineage>
        <taxon>Eukaryota</taxon>
        <taxon>Metazoa</taxon>
        <taxon>Chordata</taxon>
        <taxon>Craniata</taxon>
        <taxon>Vertebrata</taxon>
        <taxon>Euteleostomi</taxon>
        <taxon>Actinopterygii</taxon>
        <taxon>Neopterygii</taxon>
        <taxon>Teleostei</taxon>
        <taxon>Neoteleostei</taxon>
        <taxon>Acanthomorphata</taxon>
        <taxon>Eupercaria</taxon>
        <taxon>Perciformes</taxon>
        <taxon>Cottioidei</taxon>
        <taxon>Cottales</taxon>
        <taxon>Liparidae</taxon>
        <taxon>Liparis</taxon>
    </lineage>
</organism>
<keyword evidence="3" id="KW-1185">Reference proteome</keyword>
<feature type="compositionally biased region" description="Basic and acidic residues" evidence="1">
    <location>
        <begin position="55"/>
        <end position="66"/>
    </location>
</feature>
<protein>
    <submittedName>
        <fullName evidence="2">Uncharacterized protein</fullName>
    </submittedName>
</protein>
<evidence type="ECO:0000256" key="1">
    <source>
        <dbReference type="SAM" id="MobiDB-lite"/>
    </source>
</evidence>
<gene>
    <name evidence="2" type="ORF">EYF80_058168</name>
</gene>
<dbReference type="AlphaFoldDB" id="A0A4Z2ERX7"/>
<evidence type="ECO:0000313" key="2">
    <source>
        <dbReference type="EMBL" id="TNN31676.1"/>
    </source>
</evidence>
<feature type="region of interest" description="Disordered" evidence="1">
    <location>
        <begin position="1"/>
        <end position="76"/>
    </location>
</feature>
<sequence>MSAGERSSTEEEEEKERKKKIEREEEEPSRTSAGERSSTEEEEELIDSPRMLLDVNHRRTEQEKQGRVCVAPWRPS</sequence>
<reference evidence="2 3" key="1">
    <citation type="submission" date="2019-03" db="EMBL/GenBank/DDBJ databases">
        <title>First draft genome of Liparis tanakae, snailfish: a comprehensive survey of snailfish specific genes.</title>
        <authorList>
            <person name="Kim W."/>
            <person name="Song I."/>
            <person name="Jeong J.-H."/>
            <person name="Kim D."/>
            <person name="Kim S."/>
            <person name="Ryu S."/>
            <person name="Song J.Y."/>
            <person name="Lee S.K."/>
        </authorList>
    </citation>
    <scope>NUCLEOTIDE SEQUENCE [LARGE SCALE GENOMIC DNA]</scope>
    <source>
        <tissue evidence="2">Muscle</tissue>
    </source>
</reference>
<comment type="caution">
    <text evidence="2">The sequence shown here is derived from an EMBL/GenBank/DDBJ whole genome shotgun (WGS) entry which is preliminary data.</text>
</comment>
<dbReference type="EMBL" id="SRLO01003246">
    <property type="protein sequence ID" value="TNN31676.1"/>
    <property type="molecule type" value="Genomic_DNA"/>
</dbReference>